<name>G0RXW4_CHATD</name>
<keyword evidence="3" id="KW-0677">Repeat</keyword>
<evidence type="ECO:0000313" key="7">
    <source>
        <dbReference type="EMBL" id="EGS23750.1"/>
    </source>
</evidence>
<accession>G0RXW4</accession>
<dbReference type="AlphaFoldDB" id="G0RXW4"/>
<dbReference type="PANTHER" id="PTHR22846:SF2">
    <property type="entry name" value="F-BOX-LIKE_WD REPEAT-CONTAINING PROTEIN EBI"/>
    <property type="match status" value="1"/>
</dbReference>
<dbReference type="Pfam" id="PF08513">
    <property type="entry name" value="LisH"/>
    <property type="match status" value="1"/>
</dbReference>
<dbReference type="GO" id="GO:0003714">
    <property type="term" value="F:transcription corepressor activity"/>
    <property type="evidence" value="ECO:0007669"/>
    <property type="project" value="InterPro"/>
</dbReference>
<dbReference type="PROSITE" id="PS50896">
    <property type="entry name" value="LISH"/>
    <property type="match status" value="1"/>
</dbReference>
<dbReference type="SMART" id="SM00667">
    <property type="entry name" value="LisH"/>
    <property type="match status" value="1"/>
</dbReference>
<evidence type="ECO:0000256" key="1">
    <source>
        <dbReference type="ARBA" id="ARBA00004123"/>
    </source>
</evidence>
<proteinExistence type="predicted"/>
<dbReference type="OMA" id="VNFLIWR"/>
<dbReference type="PROSITE" id="PS00678">
    <property type="entry name" value="WD_REPEATS_1"/>
    <property type="match status" value="1"/>
</dbReference>
<dbReference type="Gene3D" id="1.20.960.30">
    <property type="match status" value="1"/>
</dbReference>
<dbReference type="PROSITE" id="PS50294">
    <property type="entry name" value="WD_REPEATS_REGION"/>
    <property type="match status" value="1"/>
</dbReference>
<dbReference type="Gene3D" id="2.130.10.10">
    <property type="entry name" value="YVTN repeat-like/Quinoprotein amine dehydrogenase"/>
    <property type="match status" value="1"/>
</dbReference>
<keyword evidence="2 5" id="KW-0853">WD repeat</keyword>
<dbReference type="SMART" id="SM00320">
    <property type="entry name" value="WD40"/>
    <property type="match status" value="6"/>
</dbReference>
<feature type="repeat" description="WD" evidence="5">
    <location>
        <begin position="569"/>
        <end position="610"/>
    </location>
</feature>
<dbReference type="SUPFAM" id="SSF50978">
    <property type="entry name" value="WD40 repeat-like"/>
    <property type="match status" value="1"/>
</dbReference>
<dbReference type="EMBL" id="GL988032">
    <property type="protein sequence ID" value="EGS23750.1"/>
    <property type="molecule type" value="Genomic_DNA"/>
</dbReference>
<keyword evidence="8" id="KW-1185">Reference proteome</keyword>
<dbReference type="PANTHER" id="PTHR22846">
    <property type="entry name" value="WD40 REPEAT PROTEIN"/>
    <property type="match status" value="1"/>
</dbReference>
<dbReference type="RefSeq" id="XP_006690992.1">
    <property type="nucleotide sequence ID" value="XM_006690929.1"/>
</dbReference>
<dbReference type="STRING" id="759272.G0RXW4"/>
<dbReference type="KEGG" id="cthr:CTHT_0004520"/>
<feature type="region of interest" description="Disordered" evidence="6">
    <location>
        <begin position="662"/>
        <end position="681"/>
    </location>
</feature>
<feature type="compositionally biased region" description="Basic and acidic residues" evidence="6">
    <location>
        <begin position="214"/>
        <end position="228"/>
    </location>
</feature>
<evidence type="ECO:0000256" key="4">
    <source>
        <dbReference type="ARBA" id="ARBA00023242"/>
    </source>
</evidence>
<evidence type="ECO:0000256" key="6">
    <source>
        <dbReference type="SAM" id="MobiDB-lite"/>
    </source>
</evidence>
<dbReference type="Pfam" id="PF00400">
    <property type="entry name" value="WD40"/>
    <property type="match status" value="1"/>
</dbReference>
<dbReference type="GO" id="GO:0006357">
    <property type="term" value="P:regulation of transcription by RNA polymerase II"/>
    <property type="evidence" value="ECO:0007669"/>
    <property type="project" value="TreeGrafter"/>
</dbReference>
<dbReference type="eggNOG" id="KOG0273">
    <property type="taxonomic scope" value="Eukaryota"/>
</dbReference>
<dbReference type="GO" id="GO:0034967">
    <property type="term" value="C:Set3 complex"/>
    <property type="evidence" value="ECO:0007669"/>
    <property type="project" value="TreeGrafter"/>
</dbReference>
<organism evidence="8">
    <name type="scientific">Chaetomium thermophilum (strain DSM 1495 / CBS 144.50 / IMI 039719)</name>
    <name type="common">Thermochaetoides thermophila</name>
    <dbReference type="NCBI Taxonomy" id="759272"/>
    <lineage>
        <taxon>Eukaryota</taxon>
        <taxon>Fungi</taxon>
        <taxon>Dikarya</taxon>
        <taxon>Ascomycota</taxon>
        <taxon>Pezizomycotina</taxon>
        <taxon>Sordariomycetes</taxon>
        <taxon>Sordariomycetidae</taxon>
        <taxon>Sordariales</taxon>
        <taxon>Chaetomiaceae</taxon>
        <taxon>Thermochaetoides</taxon>
    </lineage>
</organism>
<dbReference type="HOGENOM" id="CLU_018409_0_0_1"/>
<dbReference type="GeneID" id="18254490"/>
<evidence type="ECO:0000313" key="8">
    <source>
        <dbReference type="Proteomes" id="UP000008066"/>
    </source>
</evidence>
<evidence type="ECO:0000256" key="3">
    <source>
        <dbReference type="ARBA" id="ARBA00022737"/>
    </source>
</evidence>
<dbReference type="OrthoDB" id="1367865at2759"/>
<dbReference type="InterPro" id="IPR036322">
    <property type="entry name" value="WD40_repeat_dom_sf"/>
</dbReference>
<evidence type="ECO:0000256" key="5">
    <source>
        <dbReference type="PROSITE-ProRule" id="PRU00221"/>
    </source>
</evidence>
<feature type="region of interest" description="Disordered" evidence="6">
    <location>
        <begin position="173"/>
        <end position="299"/>
    </location>
</feature>
<comment type="subcellular location">
    <subcellularLocation>
        <location evidence="1">Nucleus</location>
    </subcellularLocation>
</comment>
<protein>
    <submittedName>
        <fullName evidence="7">WD40 repeat-containing protein</fullName>
    </submittedName>
</protein>
<dbReference type="InterPro" id="IPR045183">
    <property type="entry name" value="Ebi-like"/>
</dbReference>
<dbReference type="Proteomes" id="UP000008066">
    <property type="component" value="Unassembled WGS sequence"/>
</dbReference>
<keyword evidence="4" id="KW-0539">Nucleus</keyword>
<gene>
    <name evidence="7" type="ORF">CTHT_0004520</name>
</gene>
<reference evidence="7 8" key="1">
    <citation type="journal article" date="2011" name="Cell">
        <title>Insight into structure and assembly of the nuclear pore complex by utilizing the genome of a eukaryotic thermophile.</title>
        <authorList>
            <person name="Amlacher S."/>
            <person name="Sarges P."/>
            <person name="Flemming D."/>
            <person name="van Noort V."/>
            <person name="Kunze R."/>
            <person name="Devos D.P."/>
            <person name="Arumugam M."/>
            <person name="Bork P."/>
            <person name="Hurt E."/>
        </authorList>
    </citation>
    <scope>NUCLEOTIDE SEQUENCE [LARGE SCALE GENOMIC DNA]</scope>
    <source>
        <strain evidence="8">DSM 1495 / CBS 144.50 / IMI 039719</strain>
    </source>
</reference>
<dbReference type="PROSITE" id="PS50082">
    <property type="entry name" value="WD_REPEATS_2"/>
    <property type="match status" value="1"/>
</dbReference>
<dbReference type="InterPro" id="IPR015943">
    <property type="entry name" value="WD40/YVTN_repeat-like_dom_sf"/>
</dbReference>
<sequence>MATAPNPHWARGPQPRIQIAGPERQRNAKAFNLQSSTIPFDGAPVIVDIAAPTTLPDSITTLTSHSHLRCSAATLRFPQLPASAPQTPPATMKELLDTDRVNFLVWRYLLESNYRETAAKLQKEWRVHQPHRQFDFAPHVNTYALVSLLNKGLIYEDYQRQFAAEQARLAAPGTEIPEPRGVFGPLKYHTDQPVDEDEEDDEESEPEPEPEEIENPRKRLVDRPHHDLSQGSPAKRKRLSNGYDNGAAADSATTPMDVDHPAESNGHAYPSPLEGEQPESPLARTEGPSRGTQVEKVRDLTHGTVFLRLSSDESTEPSDNPIVLLSEWNPRDPSVLATAGTDALARIWTLPKTSISGSAPDTISDEIANNHVTTPTRTSAASINIVEEDLPKNATISAMAWSASGEFLATGAELGSKSRVSIWTASGTRVQGFDGLDSPITNLCWSPNNNYLLAISPDVSNGPENTGTLIHVSSPSTPNSMSHVLEHDLRADSLDAAWISETEFILCGGNLLVSFRCTEQGIVPMKEFATGKDERFSLVQFDCRSKLVATASDKGTVDIWDESGKRRTFPAHDGPITSLKWQPLQSEPTEDERLLVTGGEDGSIMVWNVRGTDTKPKFAITMPPPLAVNNLSLSPDGQFIAVATHDRVLVWQIDDHVLPKATWEPQPGWQSPNANGDTEDGIPCLDWDMEGNRLVYGLDNRLAIINFR</sequence>
<dbReference type="InterPro" id="IPR006594">
    <property type="entry name" value="LisH"/>
</dbReference>
<dbReference type="InterPro" id="IPR019775">
    <property type="entry name" value="WD40_repeat_CS"/>
</dbReference>
<evidence type="ECO:0000256" key="2">
    <source>
        <dbReference type="ARBA" id="ARBA00022574"/>
    </source>
</evidence>
<dbReference type="InterPro" id="IPR001680">
    <property type="entry name" value="WD40_rpt"/>
</dbReference>
<feature type="compositionally biased region" description="Acidic residues" evidence="6">
    <location>
        <begin position="193"/>
        <end position="213"/>
    </location>
</feature>